<name>A0A2I0KRH9_PUNGR</name>
<accession>A0A2I0KRH9</accession>
<comment type="caution">
    <text evidence="1">The sequence shown here is derived from an EMBL/GenBank/DDBJ whole genome shotgun (WGS) entry which is preliminary data.</text>
</comment>
<organism evidence="1 2">
    <name type="scientific">Punica granatum</name>
    <name type="common">Pomegranate</name>
    <dbReference type="NCBI Taxonomy" id="22663"/>
    <lineage>
        <taxon>Eukaryota</taxon>
        <taxon>Viridiplantae</taxon>
        <taxon>Streptophyta</taxon>
        <taxon>Embryophyta</taxon>
        <taxon>Tracheophyta</taxon>
        <taxon>Spermatophyta</taxon>
        <taxon>Magnoliopsida</taxon>
        <taxon>eudicotyledons</taxon>
        <taxon>Gunneridae</taxon>
        <taxon>Pentapetalae</taxon>
        <taxon>rosids</taxon>
        <taxon>malvids</taxon>
        <taxon>Myrtales</taxon>
        <taxon>Lythraceae</taxon>
        <taxon>Punica</taxon>
    </lineage>
</organism>
<reference evidence="1 2" key="1">
    <citation type="submission" date="2017-11" db="EMBL/GenBank/DDBJ databases">
        <title>De-novo sequencing of pomegranate (Punica granatum L.) genome.</title>
        <authorList>
            <person name="Akparov Z."/>
            <person name="Amiraslanov A."/>
            <person name="Hajiyeva S."/>
            <person name="Abbasov M."/>
            <person name="Kaur K."/>
            <person name="Hamwieh A."/>
            <person name="Solovyev V."/>
            <person name="Salamov A."/>
            <person name="Braich B."/>
            <person name="Kosarev P."/>
            <person name="Mahmoud A."/>
            <person name="Hajiyev E."/>
            <person name="Babayeva S."/>
            <person name="Izzatullayeva V."/>
            <person name="Mammadov A."/>
            <person name="Mammadov A."/>
            <person name="Sharifova S."/>
            <person name="Ojaghi J."/>
            <person name="Eynullazada K."/>
            <person name="Bayramov B."/>
            <person name="Abdulazimova A."/>
            <person name="Shahmuradov I."/>
        </authorList>
    </citation>
    <scope>NUCLEOTIDE SEQUENCE [LARGE SCALE GENOMIC DNA]</scope>
    <source>
        <strain evidence="2">cv. AG2017</strain>
        <tissue evidence="1">Leaf</tissue>
    </source>
</reference>
<evidence type="ECO:0000313" key="2">
    <source>
        <dbReference type="Proteomes" id="UP000233551"/>
    </source>
</evidence>
<dbReference type="Proteomes" id="UP000233551">
    <property type="component" value="Unassembled WGS sequence"/>
</dbReference>
<sequence>MAMKALNPITKAQLIFLHPAYIISMGRIEGILEVQGGGRRREELGDSSLFGHTLLLGRIGNEQILHII</sequence>
<keyword evidence="2" id="KW-1185">Reference proteome</keyword>
<gene>
    <name evidence="1" type="ORF">CRG98_008532</name>
</gene>
<dbReference type="EMBL" id="PGOL01000407">
    <property type="protein sequence ID" value="PKI71067.1"/>
    <property type="molecule type" value="Genomic_DNA"/>
</dbReference>
<evidence type="ECO:0000313" key="1">
    <source>
        <dbReference type="EMBL" id="PKI71067.1"/>
    </source>
</evidence>
<dbReference type="AlphaFoldDB" id="A0A2I0KRH9"/>
<protein>
    <submittedName>
        <fullName evidence="1">Uncharacterized protein</fullName>
    </submittedName>
</protein>
<proteinExistence type="predicted"/>